<feature type="transmembrane region" description="Helical" evidence="6">
    <location>
        <begin position="199"/>
        <end position="219"/>
    </location>
</feature>
<dbReference type="InterPro" id="IPR002293">
    <property type="entry name" value="AA/rel_permease1"/>
</dbReference>
<evidence type="ECO:0000313" key="7">
    <source>
        <dbReference type="EMBL" id="AEJ43730.1"/>
    </source>
</evidence>
<evidence type="ECO:0000256" key="5">
    <source>
        <dbReference type="ARBA" id="ARBA00023136"/>
    </source>
</evidence>
<dbReference type="PATRIC" id="fig|1048834.4.peg.1712"/>
<feature type="transmembrane region" description="Helical" evidence="6">
    <location>
        <begin position="23"/>
        <end position="49"/>
    </location>
</feature>
<feature type="transmembrane region" description="Helical" evidence="6">
    <location>
        <begin position="275"/>
        <end position="299"/>
    </location>
</feature>
<feature type="transmembrane region" description="Helical" evidence="6">
    <location>
        <begin position="351"/>
        <end position="372"/>
    </location>
</feature>
<feature type="transmembrane region" description="Helical" evidence="6">
    <location>
        <begin position="231"/>
        <end position="255"/>
    </location>
</feature>
<name>F8ICR5_ALIAT</name>
<dbReference type="KEGG" id="aad:TC41_1810"/>
<feature type="transmembrane region" description="Helical" evidence="6">
    <location>
        <begin position="408"/>
        <end position="426"/>
    </location>
</feature>
<evidence type="ECO:0000256" key="3">
    <source>
        <dbReference type="ARBA" id="ARBA00022692"/>
    </source>
</evidence>
<evidence type="ECO:0000256" key="4">
    <source>
        <dbReference type="ARBA" id="ARBA00022989"/>
    </source>
</evidence>
<dbReference type="STRING" id="1048834.TC41_1810"/>
<dbReference type="GO" id="GO:0022857">
    <property type="term" value="F:transmembrane transporter activity"/>
    <property type="evidence" value="ECO:0007669"/>
    <property type="project" value="InterPro"/>
</dbReference>
<evidence type="ECO:0000256" key="2">
    <source>
        <dbReference type="ARBA" id="ARBA00022475"/>
    </source>
</evidence>
<keyword evidence="5 6" id="KW-0472">Membrane</keyword>
<dbReference type="HOGENOM" id="CLU_007946_15_12_9"/>
<dbReference type="Gene3D" id="1.20.1740.10">
    <property type="entry name" value="Amino acid/polyamine transporter I"/>
    <property type="match status" value="1"/>
</dbReference>
<dbReference type="PANTHER" id="PTHR42770:SF11">
    <property type="entry name" value="INNER MEMBRANE TRANSPORT PROTEIN YBAT"/>
    <property type="match status" value="1"/>
</dbReference>
<evidence type="ECO:0000313" key="8">
    <source>
        <dbReference type="Proteomes" id="UP000000292"/>
    </source>
</evidence>
<keyword evidence="3 6" id="KW-0812">Transmembrane</keyword>
<dbReference type="GO" id="GO:0005886">
    <property type="term" value="C:plasma membrane"/>
    <property type="evidence" value="ECO:0007669"/>
    <property type="project" value="UniProtKB-SubCell"/>
</dbReference>
<comment type="subcellular location">
    <subcellularLocation>
        <location evidence="1">Cell membrane</location>
        <topology evidence="1">Multi-pass membrane protein</topology>
    </subcellularLocation>
</comment>
<gene>
    <name evidence="7" type="ordered locus">TC41_1810</name>
</gene>
<feature type="transmembrane region" description="Helical" evidence="6">
    <location>
        <begin position="132"/>
        <end position="151"/>
    </location>
</feature>
<keyword evidence="4 6" id="KW-1133">Transmembrane helix</keyword>
<dbReference type="Proteomes" id="UP000000292">
    <property type="component" value="Chromosome"/>
</dbReference>
<feature type="transmembrane region" description="Helical" evidence="6">
    <location>
        <begin position="98"/>
        <end position="120"/>
    </location>
</feature>
<dbReference type="Pfam" id="PF13520">
    <property type="entry name" value="AA_permease_2"/>
    <property type="match status" value="1"/>
</dbReference>
<keyword evidence="2" id="KW-1003">Cell membrane</keyword>
<feature type="transmembrane region" description="Helical" evidence="6">
    <location>
        <begin position="319"/>
        <end position="339"/>
    </location>
</feature>
<protein>
    <submittedName>
        <fullName evidence="7">Amino acid permease-associated region</fullName>
    </submittedName>
</protein>
<proteinExistence type="predicted"/>
<dbReference type="PIRSF" id="PIRSF006060">
    <property type="entry name" value="AA_transporter"/>
    <property type="match status" value="1"/>
</dbReference>
<evidence type="ECO:0000256" key="1">
    <source>
        <dbReference type="ARBA" id="ARBA00004651"/>
    </source>
</evidence>
<organism evidence="7 8">
    <name type="scientific">Alicyclobacillus acidocaldarius (strain Tc-4-1)</name>
    <name type="common">Bacillus acidocaldarius</name>
    <dbReference type="NCBI Taxonomy" id="1048834"/>
    <lineage>
        <taxon>Bacteria</taxon>
        <taxon>Bacillati</taxon>
        <taxon>Bacillota</taxon>
        <taxon>Bacilli</taxon>
        <taxon>Bacillales</taxon>
        <taxon>Alicyclobacillaceae</taxon>
        <taxon>Alicyclobacillus</taxon>
    </lineage>
</organism>
<dbReference type="EMBL" id="CP002902">
    <property type="protein sequence ID" value="AEJ43730.1"/>
    <property type="molecule type" value="Genomic_DNA"/>
</dbReference>
<dbReference type="eggNOG" id="COG1113">
    <property type="taxonomic scope" value="Bacteria"/>
</dbReference>
<feature type="transmembrane region" description="Helical" evidence="6">
    <location>
        <begin position="384"/>
        <end position="402"/>
    </location>
</feature>
<reference evidence="7 8" key="1">
    <citation type="journal article" date="2011" name="J. Bacteriol.">
        <title>Complete Genome Sequence of Alicyclobacillus acidocaldarius Strain Tc-4-1.</title>
        <authorList>
            <person name="Chen Y."/>
            <person name="He Y."/>
            <person name="Zhang B."/>
            <person name="Yang J."/>
            <person name="Li W."/>
            <person name="Dong Z."/>
            <person name="Hu S."/>
        </authorList>
    </citation>
    <scope>NUCLEOTIDE SEQUENCE [LARGE SCALE GENOMIC DNA]</scope>
    <source>
        <strain evidence="7 8">Tc-4-1</strain>
    </source>
</reference>
<dbReference type="PANTHER" id="PTHR42770">
    <property type="entry name" value="AMINO ACID TRANSPORTER-RELATED"/>
    <property type="match status" value="1"/>
</dbReference>
<evidence type="ECO:0000256" key="6">
    <source>
        <dbReference type="SAM" id="Phobius"/>
    </source>
</evidence>
<sequence>MRAAPLILDRLERLTGMSFKRELGLLSATSLGIGGILGAGIFVLSGVAISEAGPAAILSFVIGALLSLMIGFSYITLSKAFPGEGGAYYYAAKSYSHRYSFLTGWIYFGAWIIASGYVTLGFGEYVHSMTGLPAIPVGVALIVVLTGMNLLGVKISGWFQTALIVAELVLLVLVFGAGLPHINIGNFHPILPNGLHPMLSASLLGFLSLTGWDVIAVASKEIKNANKNVPLSIFASIMVVSVVYIALVFVMVGLYPYQSYTGNAAPVVMAVSKVFGNHISTILVGCIVSIALVATTNSFIMVTSRTLHALSSNTGFPRFLSWTSNIGVPWVSILVVNLLKTIVLILGNLGLYTGGTGFLYLVSFILTLLCLPPFNRSFPIRVKRIYQILTVLSVLLSLFVLVNNTKEGTIYGVLWVLIGLVLYSIWGKAIS</sequence>
<dbReference type="AlphaFoldDB" id="F8ICR5"/>
<feature type="transmembrane region" description="Helical" evidence="6">
    <location>
        <begin position="158"/>
        <end position="179"/>
    </location>
</feature>
<dbReference type="InterPro" id="IPR050367">
    <property type="entry name" value="APC_superfamily"/>
</dbReference>
<accession>F8ICR5</accession>
<feature type="transmembrane region" description="Helical" evidence="6">
    <location>
        <begin position="55"/>
        <end position="77"/>
    </location>
</feature>
<reference evidence="8" key="2">
    <citation type="submission" date="2011-06" db="EMBL/GenBank/DDBJ databases">
        <title>The complete genome sequence of Alicyclobacillus acidocaldarius sp. Tc-4-1.</title>
        <authorList>
            <person name="Chen Y."/>
            <person name="He Y."/>
            <person name="Dong Z."/>
            <person name="Hu S."/>
        </authorList>
    </citation>
    <scope>NUCLEOTIDE SEQUENCE [LARGE SCALE GENOMIC DNA]</scope>
    <source>
        <strain evidence="8">Tc-4-1</strain>
    </source>
</reference>